<evidence type="ECO:0000313" key="1">
    <source>
        <dbReference type="EMBL" id="MDU9001518.1"/>
    </source>
</evidence>
<evidence type="ECO:0000313" key="2">
    <source>
        <dbReference type="Proteomes" id="UP001257627"/>
    </source>
</evidence>
<dbReference type="RefSeq" id="WP_266944528.1">
    <property type="nucleotide sequence ID" value="NZ_JAPEMK010000002.1"/>
</dbReference>
<protein>
    <submittedName>
        <fullName evidence="1">Tat pathway signal protein</fullName>
    </submittedName>
</protein>
<comment type="caution">
    <text evidence="1">The sequence shown here is derived from an EMBL/GenBank/DDBJ whole genome shotgun (WGS) entry which is preliminary data.</text>
</comment>
<dbReference type="Proteomes" id="UP001257627">
    <property type="component" value="Unassembled WGS sequence"/>
</dbReference>
<keyword evidence="2" id="KW-1185">Reference proteome</keyword>
<dbReference type="EMBL" id="JARAKF010000003">
    <property type="protein sequence ID" value="MDU9001518.1"/>
    <property type="molecule type" value="Genomic_DNA"/>
</dbReference>
<gene>
    <name evidence="1" type="ORF">PU648_56775</name>
</gene>
<organism evidence="1 2">
    <name type="scientific">Streptomyces mirabilis</name>
    <dbReference type="NCBI Taxonomy" id="68239"/>
    <lineage>
        <taxon>Bacteria</taxon>
        <taxon>Bacillati</taxon>
        <taxon>Actinomycetota</taxon>
        <taxon>Actinomycetes</taxon>
        <taxon>Kitasatosporales</taxon>
        <taxon>Streptomycetaceae</taxon>
        <taxon>Streptomyces</taxon>
    </lineage>
</organism>
<geneLocation type="plasmid" evidence="1">
    <name>unnamed1</name>
</geneLocation>
<sequence>MTPALLPAAQADAAAGGRVCFFRDAEGAGGAGHVAWALRDPRNSKRWIWGSTDNAQGDSYTPAGKNNGSWMKNGSWNDIRASLKPDPGHHKNLYDAYRCINTAGGDVAAAQRTFRAMRDNGYQIAYNNCLTKAIAIFRKYSPALGSAHLPNGGATPPNSYFGPILTKHARGWETPHTYTPIRHK</sequence>
<reference evidence="1 2" key="1">
    <citation type="submission" date="2023-02" db="EMBL/GenBank/DDBJ databases">
        <authorList>
            <person name="Maleckis M."/>
        </authorList>
    </citation>
    <scope>NUCLEOTIDE SEQUENCE [LARGE SCALE GENOMIC DNA]</scope>
    <source>
        <strain evidence="1 2">P8-A2</strain>
        <plasmid evidence="1">unnamed1</plasmid>
    </source>
</reference>
<proteinExistence type="predicted"/>
<accession>A0ABU3V5R8</accession>
<name>A0ABU3V5R8_9ACTN</name>
<keyword evidence="1" id="KW-0614">Plasmid</keyword>